<name>A0A918E6Y4_9ACTN</name>
<feature type="compositionally biased region" description="Polar residues" evidence="1">
    <location>
        <begin position="29"/>
        <end position="39"/>
    </location>
</feature>
<reference evidence="2" key="1">
    <citation type="journal article" date="2014" name="Int. J. Syst. Evol. Microbiol.">
        <title>Complete genome sequence of Corynebacterium casei LMG S-19264T (=DSM 44701T), isolated from a smear-ripened cheese.</title>
        <authorList>
            <consortium name="US DOE Joint Genome Institute (JGI-PGF)"/>
            <person name="Walter F."/>
            <person name="Albersmeier A."/>
            <person name="Kalinowski J."/>
            <person name="Ruckert C."/>
        </authorList>
    </citation>
    <scope>NUCLEOTIDE SEQUENCE</scope>
    <source>
        <strain evidence="2">CGMCC 4.7430</strain>
    </source>
</reference>
<protein>
    <submittedName>
        <fullName evidence="2">Uncharacterized protein</fullName>
    </submittedName>
</protein>
<evidence type="ECO:0000256" key="1">
    <source>
        <dbReference type="SAM" id="MobiDB-lite"/>
    </source>
</evidence>
<organism evidence="2 3">
    <name type="scientific">Nonomuraea glycinis</name>
    <dbReference type="NCBI Taxonomy" id="2047744"/>
    <lineage>
        <taxon>Bacteria</taxon>
        <taxon>Bacillati</taxon>
        <taxon>Actinomycetota</taxon>
        <taxon>Actinomycetes</taxon>
        <taxon>Streptosporangiales</taxon>
        <taxon>Streptosporangiaceae</taxon>
        <taxon>Nonomuraea</taxon>
    </lineage>
</organism>
<dbReference type="AlphaFoldDB" id="A0A918E6Y4"/>
<feature type="region of interest" description="Disordered" evidence="1">
    <location>
        <begin position="15"/>
        <end position="41"/>
    </location>
</feature>
<evidence type="ECO:0000313" key="3">
    <source>
        <dbReference type="Proteomes" id="UP000660745"/>
    </source>
</evidence>
<gene>
    <name evidence="2" type="ORF">GCM10012278_56240</name>
</gene>
<dbReference type="EMBL" id="BMNK01000011">
    <property type="protein sequence ID" value="GGP11649.1"/>
    <property type="molecule type" value="Genomic_DNA"/>
</dbReference>
<evidence type="ECO:0000313" key="2">
    <source>
        <dbReference type="EMBL" id="GGP11649.1"/>
    </source>
</evidence>
<accession>A0A918E6Y4</accession>
<sequence>MVETIVMRSKRVEFAGHLPDSASPGRPCLSNSSSPQDQLGPTEVIMWSFPPHATLKPLYPLGNVRRPYRGKLLHVGTCHESHQTGPEQAVSKSSAIVSGYEGPMSRLCSRRWQL</sequence>
<dbReference type="Proteomes" id="UP000660745">
    <property type="component" value="Unassembled WGS sequence"/>
</dbReference>
<proteinExistence type="predicted"/>
<keyword evidence="3" id="KW-1185">Reference proteome</keyword>
<comment type="caution">
    <text evidence="2">The sequence shown here is derived from an EMBL/GenBank/DDBJ whole genome shotgun (WGS) entry which is preliminary data.</text>
</comment>
<reference evidence="2" key="2">
    <citation type="submission" date="2020-09" db="EMBL/GenBank/DDBJ databases">
        <authorList>
            <person name="Sun Q."/>
            <person name="Zhou Y."/>
        </authorList>
    </citation>
    <scope>NUCLEOTIDE SEQUENCE</scope>
    <source>
        <strain evidence="2">CGMCC 4.7430</strain>
    </source>
</reference>